<reference evidence="2 3" key="1">
    <citation type="submission" date="2019-03" db="EMBL/GenBank/DDBJ databases">
        <title>Genomic Encyclopedia of Archaeal and Bacterial Type Strains, Phase II (KMG-II): from individual species to whole genera.</title>
        <authorList>
            <person name="Goeker M."/>
        </authorList>
    </citation>
    <scope>NUCLEOTIDE SEQUENCE [LARGE SCALE GENOMIC DNA]</scope>
    <source>
        <strain evidence="2 3">DSM 26433</strain>
    </source>
</reference>
<feature type="transmembrane region" description="Helical" evidence="1">
    <location>
        <begin position="100"/>
        <end position="133"/>
    </location>
</feature>
<dbReference type="RefSeq" id="WP_132861263.1">
    <property type="nucleotide sequence ID" value="NZ_SMGR01000003.1"/>
</dbReference>
<evidence type="ECO:0000313" key="3">
    <source>
        <dbReference type="Proteomes" id="UP000295673"/>
    </source>
</evidence>
<dbReference type="EMBL" id="SMGR01000003">
    <property type="protein sequence ID" value="TCL00489.1"/>
    <property type="molecule type" value="Genomic_DNA"/>
</dbReference>
<dbReference type="Proteomes" id="UP000295673">
    <property type="component" value="Unassembled WGS sequence"/>
</dbReference>
<feature type="transmembrane region" description="Helical" evidence="1">
    <location>
        <begin position="66"/>
        <end position="94"/>
    </location>
</feature>
<dbReference type="NCBIfam" id="NF038216">
    <property type="entry name" value="ABZJ_00895_fam"/>
    <property type="match status" value="1"/>
</dbReference>
<keyword evidence="1" id="KW-0472">Membrane</keyword>
<dbReference type="AlphaFoldDB" id="A0A4R1N2F8"/>
<evidence type="ECO:0000256" key="1">
    <source>
        <dbReference type="SAM" id="Phobius"/>
    </source>
</evidence>
<keyword evidence="1" id="KW-1133">Transmembrane helix</keyword>
<keyword evidence="3" id="KW-1185">Reference proteome</keyword>
<evidence type="ECO:0000313" key="2">
    <source>
        <dbReference type="EMBL" id="TCL00489.1"/>
    </source>
</evidence>
<protein>
    <submittedName>
        <fullName evidence="2">Uncharacterized protein</fullName>
    </submittedName>
</protein>
<gene>
    <name evidence="2" type="ORF">BXY66_3132</name>
</gene>
<dbReference type="InterPro" id="IPR047730">
    <property type="entry name" value="ABZJ_00895-like"/>
</dbReference>
<organism evidence="2 3">
    <name type="scientific">Shimia isoporae</name>
    <dbReference type="NCBI Taxonomy" id="647720"/>
    <lineage>
        <taxon>Bacteria</taxon>
        <taxon>Pseudomonadati</taxon>
        <taxon>Pseudomonadota</taxon>
        <taxon>Alphaproteobacteria</taxon>
        <taxon>Rhodobacterales</taxon>
        <taxon>Roseobacteraceae</taxon>
    </lineage>
</organism>
<proteinExistence type="predicted"/>
<comment type="caution">
    <text evidence="2">The sequence shown here is derived from an EMBL/GenBank/DDBJ whole genome shotgun (WGS) entry which is preliminary data.</text>
</comment>
<name>A0A4R1N2F8_9RHOB</name>
<dbReference type="OrthoDB" id="7863919at2"/>
<accession>A0A4R1N2F8</accession>
<sequence length="149" mass="15290">MINLRKYAIVFVLTVLGLMAVGYALGAIGITVPAGLNTWLPAATAAVVVGQQLAKETGTALSSGTYWRLGVPTSVVATALHAAIASIIFLGLFVTAGVNMFAQIAAVGAFGLAIIGLIVVLAIYLSNVCFLWLGVKNGLRVKSAKADDT</sequence>
<keyword evidence="1" id="KW-0812">Transmembrane</keyword>